<dbReference type="InterPro" id="IPR040850">
    <property type="entry name" value="Knl1_RWD_C"/>
</dbReference>
<dbReference type="Proteomes" id="UP000054166">
    <property type="component" value="Unassembled WGS sequence"/>
</dbReference>
<proteinExistence type="predicted"/>
<dbReference type="GO" id="GO:0034501">
    <property type="term" value="P:protein localization to kinetochore"/>
    <property type="evidence" value="ECO:0007669"/>
    <property type="project" value="TreeGrafter"/>
</dbReference>
<dbReference type="GO" id="GO:0000776">
    <property type="term" value="C:kinetochore"/>
    <property type="evidence" value="ECO:0007669"/>
    <property type="project" value="TreeGrafter"/>
</dbReference>
<feature type="region of interest" description="Disordered" evidence="2">
    <location>
        <begin position="1"/>
        <end position="72"/>
    </location>
</feature>
<evidence type="ECO:0000313" key="4">
    <source>
        <dbReference type="EMBL" id="KIM85469.1"/>
    </source>
</evidence>
<organism evidence="4 5">
    <name type="scientific">Piloderma croceum (strain F 1598)</name>
    <dbReference type="NCBI Taxonomy" id="765440"/>
    <lineage>
        <taxon>Eukaryota</taxon>
        <taxon>Fungi</taxon>
        <taxon>Dikarya</taxon>
        <taxon>Basidiomycota</taxon>
        <taxon>Agaricomycotina</taxon>
        <taxon>Agaricomycetes</taxon>
        <taxon>Agaricomycetidae</taxon>
        <taxon>Atheliales</taxon>
        <taxon>Atheliaceae</taxon>
        <taxon>Piloderma</taxon>
    </lineage>
</organism>
<evidence type="ECO:0000313" key="5">
    <source>
        <dbReference type="Proteomes" id="UP000054166"/>
    </source>
</evidence>
<feature type="region of interest" description="Disordered" evidence="2">
    <location>
        <begin position="322"/>
        <end position="349"/>
    </location>
</feature>
<dbReference type="InterPro" id="IPR033338">
    <property type="entry name" value="Spc105/Spc7"/>
</dbReference>
<dbReference type="PANTHER" id="PTHR28260">
    <property type="entry name" value="SPINDLE POLE BODY COMPONENT SPC105"/>
    <property type="match status" value="1"/>
</dbReference>
<dbReference type="SMART" id="SM00787">
    <property type="entry name" value="Spc7"/>
    <property type="match status" value="1"/>
</dbReference>
<dbReference type="InterPro" id="IPR013253">
    <property type="entry name" value="Spc7_domain"/>
</dbReference>
<dbReference type="InParanoid" id="A0A0C3G059"/>
<evidence type="ECO:0000256" key="1">
    <source>
        <dbReference type="SAM" id="Coils"/>
    </source>
</evidence>
<feature type="coiled-coil region" evidence="1">
    <location>
        <begin position="870"/>
        <end position="975"/>
    </location>
</feature>
<dbReference type="AlphaFoldDB" id="A0A0C3G059"/>
<dbReference type="EMBL" id="KN832985">
    <property type="protein sequence ID" value="KIM85469.1"/>
    <property type="molecule type" value="Genomic_DNA"/>
</dbReference>
<feature type="compositionally biased region" description="Low complexity" evidence="2">
    <location>
        <begin position="444"/>
        <end position="457"/>
    </location>
</feature>
<feature type="region of interest" description="Disordered" evidence="2">
    <location>
        <begin position="393"/>
        <end position="568"/>
    </location>
</feature>
<name>A0A0C3G059_PILCF</name>
<keyword evidence="5" id="KW-1185">Reference proteome</keyword>
<feature type="compositionally biased region" description="Acidic residues" evidence="2">
    <location>
        <begin position="290"/>
        <end position="302"/>
    </location>
</feature>
<protein>
    <recommendedName>
        <fullName evidence="3">Spc7 kinetochore protein domain-containing protein</fullName>
    </recommendedName>
</protein>
<feature type="compositionally biased region" description="Acidic residues" evidence="2">
    <location>
        <begin position="172"/>
        <end position="188"/>
    </location>
</feature>
<dbReference type="Pfam" id="PF18210">
    <property type="entry name" value="Knl1_RWD_C"/>
    <property type="match status" value="1"/>
</dbReference>
<dbReference type="Pfam" id="PF08317">
    <property type="entry name" value="Spc7"/>
    <property type="match status" value="1"/>
</dbReference>
<dbReference type="GO" id="GO:0007094">
    <property type="term" value="P:mitotic spindle assembly checkpoint signaling"/>
    <property type="evidence" value="ECO:0007669"/>
    <property type="project" value="TreeGrafter"/>
</dbReference>
<feature type="compositionally biased region" description="Polar residues" evidence="2">
    <location>
        <begin position="191"/>
        <end position="206"/>
    </location>
</feature>
<feature type="non-terminal residue" evidence="4">
    <location>
        <position position="1"/>
    </location>
</feature>
<feature type="region of interest" description="Disordered" evidence="2">
    <location>
        <begin position="622"/>
        <end position="657"/>
    </location>
</feature>
<dbReference type="PANTHER" id="PTHR28260:SF1">
    <property type="entry name" value="SPINDLE POLE BODY COMPONENT SPC105"/>
    <property type="match status" value="1"/>
</dbReference>
<sequence>MVADRRKSFAASSQPADPPSPKKRRRAYSIAPGDPISKARRSIVPRKSILKGSFHLPANDDEDETADYTTEIRDNDTQRTLLDRRVSFAERAHVRIFKKRKKNSNDSTNSTSPPQPDAVVVTDENAYPGRRRSSVRKSVAYSEGEVSMEVDDDDDDPVGPSAFMFAKGDSALADDDQEEEDDGEDMDMTEAISQNIIRKRSLSLNPQPRRPLSNVPHQPLPSPTNTNPSSEPDHSYADDNSTSTSISTADDHVLEYTVPLVKPPAPPSDAWLKLRSVTHSGDTPYQPPLSDDDDDGDERGEEAMELTDAVQRLLVARRSLGSVGQEDSFASTNDSLIDDDDDDEEGGDHTVNVTALVRRASMGATTSEAGDSTMEVTGDYGAGIIDQAGRLSVDPVHAQPPPPPSASKPRIFTPLSPSKLNKSPGQHATVPRPFTFTLPPKSQPEPQSQAQTQASPSKIPFPVFSAAPTTSRTSPKKRSAPADENQNVNGDVEPEDNRPSPAKKLAVAGRWPDTSTPRAAAAAASTSKPPPSASKTPSRLSPSKKAPFLAQQQTPTDAKKPVGSVRRPSGYLAQRKSLVLPPKDNDVVVVGQKTSPAKKTGVGNGNASTVRFGVATEKEIAQRDEDARARSRSPARVLSPAPKVPRAPSPTNEIDQDEDAVMEIIVNPAAQWREDVQEQSFSSEEDGPHISIEQFFNMTGIRFMDEITAPRRSTIHPSALRPRRHSSPSSMSPADSDIPLAEYVTAMSIDVPQLELYTYVSKDLEAWIERSKGIFWEAEAEAEKITPELFREFVAAGEDGQAELLHQLKLIKANTHGNAKSEWYDWKLQWVGQLFGKAEKGFADLTEDAKALEVITKQAQALVPSLREEYDQIMRELEQEKVLVAEIENSDQKYLSELKNTISEQNAELEAFCADVAEGNAKLECLEEKLQELDSQKREATAAIEKAQRLLHIQKNSTRAEVFRLKDELETLENLHLWHAAKVHPDFLEFIYASMYRVSIPCVKFKPVVQELNIKRLDHVTTKFKDPFPQLSDLMLRMAKQTVSRDGNKMSIRKVAERLSDYWSSCAQLRSQLKLVAIKYPLSVEITPPRQDGTSGFNAIATIMFPKIKAKALVSFILDMDTFSSWPMSIGETGCEVEVSYGPVERDTIFNAVKGRLRQATPADNHACLLDACIEAMDQYA</sequence>
<accession>A0A0C3G059</accession>
<keyword evidence="1" id="KW-0175">Coiled coil</keyword>
<dbReference type="GO" id="GO:1990758">
    <property type="term" value="P:mitotic sister chromatid biorientation"/>
    <property type="evidence" value="ECO:0007669"/>
    <property type="project" value="TreeGrafter"/>
</dbReference>
<feature type="compositionally biased region" description="Acidic residues" evidence="2">
    <location>
        <begin position="146"/>
        <end position="157"/>
    </location>
</feature>
<feature type="compositionally biased region" description="Low complexity" evidence="2">
    <location>
        <begin position="514"/>
        <end position="539"/>
    </location>
</feature>
<dbReference type="HOGENOM" id="CLU_002132_0_0_1"/>
<reference evidence="4 5" key="1">
    <citation type="submission" date="2014-04" db="EMBL/GenBank/DDBJ databases">
        <authorList>
            <consortium name="DOE Joint Genome Institute"/>
            <person name="Kuo A."/>
            <person name="Tarkka M."/>
            <person name="Buscot F."/>
            <person name="Kohler A."/>
            <person name="Nagy L.G."/>
            <person name="Floudas D."/>
            <person name="Copeland A."/>
            <person name="Barry K.W."/>
            <person name="Cichocki N."/>
            <person name="Veneault-Fourrey C."/>
            <person name="LaButti K."/>
            <person name="Lindquist E.A."/>
            <person name="Lipzen A."/>
            <person name="Lundell T."/>
            <person name="Morin E."/>
            <person name="Murat C."/>
            <person name="Sun H."/>
            <person name="Tunlid A."/>
            <person name="Henrissat B."/>
            <person name="Grigoriev I.V."/>
            <person name="Hibbett D.S."/>
            <person name="Martin F."/>
            <person name="Nordberg H.P."/>
            <person name="Cantor M.N."/>
            <person name="Hua S.X."/>
        </authorList>
    </citation>
    <scope>NUCLEOTIDE SEQUENCE [LARGE SCALE GENOMIC DNA]</scope>
    <source>
        <strain evidence="4 5">F 1598</strain>
    </source>
</reference>
<dbReference type="STRING" id="765440.A0A0C3G059"/>
<feature type="compositionally biased region" description="Polar residues" evidence="2">
    <location>
        <begin position="415"/>
        <end position="426"/>
    </location>
</feature>
<feature type="domain" description="Spc7 kinetochore protein" evidence="3">
    <location>
        <begin position="676"/>
        <end position="1001"/>
    </location>
</feature>
<feature type="region of interest" description="Disordered" evidence="2">
    <location>
        <begin position="95"/>
        <end position="302"/>
    </location>
</feature>
<gene>
    <name evidence="4" type="ORF">PILCRDRAFT_817500</name>
</gene>
<feature type="compositionally biased region" description="Polar residues" evidence="2">
    <location>
        <begin position="238"/>
        <end position="248"/>
    </location>
</feature>
<reference evidence="5" key="2">
    <citation type="submission" date="2015-01" db="EMBL/GenBank/DDBJ databases">
        <title>Evolutionary Origins and Diversification of the Mycorrhizal Mutualists.</title>
        <authorList>
            <consortium name="DOE Joint Genome Institute"/>
            <consortium name="Mycorrhizal Genomics Consortium"/>
            <person name="Kohler A."/>
            <person name="Kuo A."/>
            <person name="Nagy L.G."/>
            <person name="Floudas D."/>
            <person name="Copeland A."/>
            <person name="Barry K.W."/>
            <person name="Cichocki N."/>
            <person name="Veneault-Fourrey C."/>
            <person name="LaButti K."/>
            <person name="Lindquist E.A."/>
            <person name="Lipzen A."/>
            <person name="Lundell T."/>
            <person name="Morin E."/>
            <person name="Murat C."/>
            <person name="Riley R."/>
            <person name="Ohm R."/>
            <person name="Sun H."/>
            <person name="Tunlid A."/>
            <person name="Henrissat B."/>
            <person name="Grigoriev I.V."/>
            <person name="Hibbett D.S."/>
            <person name="Martin F."/>
        </authorList>
    </citation>
    <scope>NUCLEOTIDE SEQUENCE [LARGE SCALE GENOMIC DNA]</scope>
    <source>
        <strain evidence="5">F 1598</strain>
    </source>
</reference>
<evidence type="ECO:0000256" key="2">
    <source>
        <dbReference type="SAM" id="MobiDB-lite"/>
    </source>
</evidence>
<evidence type="ECO:0000259" key="3">
    <source>
        <dbReference type="SMART" id="SM00787"/>
    </source>
</evidence>
<feature type="compositionally biased region" description="Acidic residues" evidence="2">
    <location>
        <begin position="336"/>
        <end position="346"/>
    </location>
</feature>
<dbReference type="OrthoDB" id="5592879at2759"/>
<feature type="region of interest" description="Disordered" evidence="2">
    <location>
        <begin position="714"/>
        <end position="735"/>
    </location>
</feature>